<dbReference type="GO" id="GO:0042602">
    <property type="term" value="F:riboflavin reductase (NADPH) activity"/>
    <property type="evidence" value="ECO:0007669"/>
    <property type="project" value="TreeGrafter"/>
</dbReference>
<dbReference type="EnsemblMetazoa" id="G1348.4">
    <property type="protein sequence ID" value="G1348.4:cds"/>
    <property type="gene ID" value="G1348"/>
</dbReference>
<dbReference type="SUPFAM" id="SSF50475">
    <property type="entry name" value="FMN-binding split barrel"/>
    <property type="match status" value="1"/>
</dbReference>
<evidence type="ECO:0000313" key="4">
    <source>
        <dbReference type="Proteomes" id="UP000005408"/>
    </source>
</evidence>
<name>A0A8W8IDQ2_MAGGI</name>
<dbReference type="GO" id="GO:0010181">
    <property type="term" value="F:FMN binding"/>
    <property type="evidence" value="ECO:0007669"/>
    <property type="project" value="InterPro"/>
</dbReference>
<dbReference type="Pfam" id="PF01613">
    <property type="entry name" value="Flavin_Reduct"/>
    <property type="match status" value="1"/>
</dbReference>
<proteinExistence type="predicted"/>
<dbReference type="InterPro" id="IPR012349">
    <property type="entry name" value="Split_barrel_FMN-bd"/>
</dbReference>
<dbReference type="SMART" id="SM00903">
    <property type="entry name" value="Flavin_Reduct"/>
    <property type="match status" value="1"/>
</dbReference>
<sequence>MTIIINFFSSGSRYKEAQPEVPGTVIVRKSHTKIGSTMKHVRLLSVIGKTFGISEQGLVNGWVKRCCRCLSSGSSKSNFQRDSHTTENYKKIMRKVPQSVVVVTAGEFDILKDRWIKRGMTCTSFTNVSYQPPIVSICINNPSHMHELLLRTQQFAIHVLKQNQVGYGLDFSKHIETEECQFKNIPHALTNEGIPIIYDCAAVMECRAHSVHTVGDHHVWYGSVFNAEISESEDNPLLYYIRSFRSVGDEIFIQAFEDATLPFEDWTHEAHLRMAWNYITEYGKEGAIPHIRLGIQNFNEQNKDKVKFGFHETITMFYIAEVAHAIKKSPGVPSFEEFLERNRYLLDKTVIAQYYSHNHLYSDTARHQFVQPDLKQLPS</sequence>
<keyword evidence="4" id="KW-1185">Reference proteome</keyword>
<reference evidence="3" key="1">
    <citation type="submission" date="2022-08" db="UniProtKB">
        <authorList>
            <consortium name="EnsemblMetazoa"/>
        </authorList>
    </citation>
    <scope>IDENTIFICATION</scope>
    <source>
        <strain evidence="3">05x7-T-G4-1.051#20</strain>
    </source>
</reference>
<evidence type="ECO:0000259" key="2">
    <source>
        <dbReference type="SMART" id="SM00903"/>
    </source>
</evidence>
<dbReference type="Proteomes" id="UP000005408">
    <property type="component" value="Unassembled WGS sequence"/>
</dbReference>
<evidence type="ECO:0000313" key="3">
    <source>
        <dbReference type="EnsemblMetazoa" id="G1348.4:cds"/>
    </source>
</evidence>
<dbReference type="Gene3D" id="2.30.110.10">
    <property type="entry name" value="Electron Transport, Fmn-binding Protein, Chain A"/>
    <property type="match status" value="1"/>
</dbReference>
<dbReference type="PANTHER" id="PTHR30466">
    <property type="entry name" value="FLAVIN REDUCTASE"/>
    <property type="match status" value="1"/>
</dbReference>
<dbReference type="InterPro" id="IPR050268">
    <property type="entry name" value="NADH-dep_flavin_reductase"/>
</dbReference>
<dbReference type="AlphaFoldDB" id="A0A8W8IDQ2"/>
<accession>A0A8W8IDQ2</accession>
<keyword evidence="1" id="KW-0560">Oxidoreductase</keyword>
<dbReference type="PANTHER" id="PTHR30466:SF1">
    <property type="entry name" value="FMN REDUCTASE (NADH) RUTF"/>
    <property type="match status" value="1"/>
</dbReference>
<organism evidence="3 4">
    <name type="scientific">Magallana gigas</name>
    <name type="common">Pacific oyster</name>
    <name type="synonym">Crassostrea gigas</name>
    <dbReference type="NCBI Taxonomy" id="29159"/>
    <lineage>
        <taxon>Eukaryota</taxon>
        <taxon>Metazoa</taxon>
        <taxon>Spiralia</taxon>
        <taxon>Lophotrochozoa</taxon>
        <taxon>Mollusca</taxon>
        <taxon>Bivalvia</taxon>
        <taxon>Autobranchia</taxon>
        <taxon>Pteriomorphia</taxon>
        <taxon>Ostreida</taxon>
        <taxon>Ostreoidea</taxon>
        <taxon>Ostreidae</taxon>
        <taxon>Magallana</taxon>
    </lineage>
</organism>
<evidence type="ECO:0000256" key="1">
    <source>
        <dbReference type="ARBA" id="ARBA00023002"/>
    </source>
</evidence>
<protein>
    <recommendedName>
        <fullName evidence="2">Flavin reductase like domain-containing protein</fullName>
    </recommendedName>
</protein>
<dbReference type="InterPro" id="IPR002563">
    <property type="entry name" value="Flavin_Rdtase-like_dom"/>
</dbReference>
<feature type="domain" description="Flavin reductase like" evidence="2">
    <location>
        <begin position="93"/>
        <end position="246"/>
    </location>
</feature>